<dbReference type="InterPro" id="IPR050425">
    <property type="entry name" value="NAD(P)_dehydrat-like"/>
</dbReference>
<accession>A3GGQ9</accession>
<dbReference type="EC" id="1.1.1.195" evidence="4"/>
<comment type="similarity">
    <text evidence="2">Belongs to the NAD(P)-dependent epimerase/dehydratase family. Dihydroflavonol-4-reductase subfamily.</text>
</comment>
<dbReference type="InterPro" id="IPR036291">
    <property type="entry name" value="NAD(P)-bd_dom_sf"/>
</dbReference>
<dbReference type="EMBL" id="AAVQ01000001">
    <property type="protein sequence ID" value="EAZ63573.1"/>
    <property type="molecule type" value="Genomic_DNA"/>
</dbReference>
<dbReference type="KEGG" id="pic:PICST_80185"/>
<keyword evidence="5" id="KW-1185">Reference proteome</keyword>
<dbReference type="STRING" id="322104.A3GGQ9"/>
<dbReference type="eggNOG" id="KOG1502">
    <property type="taxonomic scope" value="Eukaryota"/>
</dbReference>
<keyword evidence="1 4" id="KW-0560">Oxidoreductase</keyword>
<organism evidence="4 5">
    <name type="scientific">Scheffersomyces stipitis (strain ATCC 58785 / CBS 6054 / NBRC 10063 / NRRL Y-11545)</name>
    <name type="common">Yeast</name>
    <name type="synonym">Pichia stipitis</name>
    <dbReference type="NCBI Taxonomy" id="322104"/>
    <lineage>
        <taxon>Eukaryota</taxon>
        <taxon>Fungi</taxon>
        <taxon>Dikarya</taxon>
        <taxon>Ascomycota</taxon>
        <taxon>Saccharomycotina</taxon>
        <taxon>Pichiomycetes</taxon>
        <taxon>Debaryomycetaceae</taxon>
        <taxon>Scheffersomyces</taxon>
    </lineage>
</organism>
<dbReference type="InParanoid" id="A3GGQ9"/>
<dbReference type="InterPro" id="IPR001509">
    <property type="entry name" value="Epimerase_deHydtase"/>
</dbReference>
<dbReference type="GeneID" id="4851458"/>
<dbReference type="Pfam" id="PF01370">
    <property type="entry name" value="Epimerase"/>
    <property type="match status" value="1"/>
</dbReference>
<proteinExistence type="inferred from homology"/>
<comment type="caution">
    <text evidence="4">The sequence shown here is derived from an EMBL/GenBank/DDBJ whole genome shotgun (WGS) entry which is preliminary data.</text>
</comment>
<dbReference type="Proteomes" id="UP000002258">
    <property type="component" value="Chromosome 1"/>
</dbReference>
<reference evidence="4 5" key="1">
    <citation type="journal article" date="2007" name="Nat. Biotechnol.">
        <title>Genome sequence of the lignocellulose-bioconverting and xylose-fermenting yeast Pichia stipitis.</title>
        <authorList>
            <person name="Jeffries T.W."/>
            <person name="Grigoriev I.V."/>
            <person name="Grimwood J."/>
            <person name="Laplaza J.M."/>
            <person name="Aerts A."/>
            <person name="Salamov A."/>
            <person name="Schmutz J."/>
            <person name="Lindquist E."/>
            <person name="Dehal P."/>
            <person name="Shapiro H."/>
            <person name="Jin Y.S."/>
            <person name="Passoth V."/>
            <person name="Richardson P.M."/>
        </authorList>
    </citation>
    <scope>NUCLEOTIDE SEQUENCE [LARGE SCALE GENOMIC DNA]</scope>
    <source>
        <strain evidence="5">ATCC 58785 / CBS 6054 / NBRC 10063 / NRRL Y-11545</strain>
    </source>
</reference>
<protein>
    <submittedName>
        <fullName evidence="4">Coumarine and phenylpropanoid biosynthesis</fullName>
        <ecNumber evidence="4">1.1.1.195</ecNumber>
    </submittedName>
</protein>
<sequence length="331" mass="36095">MSEVYLVTGGTGYVAGFVLLQLLEQGAKVKTSIRSLAKEAQLRESLYSSSDKLTKEIVDANLKVYQADLTSDANWPEIFEDVTYVLHVASPFPSSPPKDPNDLIIPAREGTLRILGYAAETNTVKHVVVTSSFAAIGFGHAEVKPLYTEKDWTETENLDRPYTVSKTLAEKAAWEYVEAKPVQYGLTVINPVLVIGPSLKKQVTNSTSLNIIQGLIDGSKKNGVDPSSVHLVDVRDVAKLHILALTTEEALGERFLAATGSTLTWVDAANILRSRIPEKYVANLPTKETGPSETPKLISVEKAKKTFNWTPISDEESLVATVEGIIQEGKV</sequence>
<dbReference type="PANTHER" id="PTHR10366:SF564">
    <property type="entry name" value="STEROL-4-ALPHA-CARBOXYLATE 3-DEHYDROGENASE, DECARBOXYLATING"/>
    <property type="match status" value="1"/>
</dbReference>
<feature type="domain" description="NAD-dependent epimerase/dehydratase" evidence="3">
    <location>
        <begin position="6"/>
        <end position="250"/>
    </location>
</feature>
<dbReference type="GO" id="GO:0045551">
    <property type="term" value="F:cinnamyl-alcohol dehydrogenase activity"/>
    <property type="evidence" value="ECO:0007669"/>
    <property type="project" value="UniProtKB-EC"/>
</dbReference>
<dbReference type="OrthoDB" id="2735536at2759"/>
<evidence type="ECO:0000256" key="2">
    <source>
        <dbReference type="ARBA" id="ARBA00023445"/>
    </source>
</evidence>
<evidence type="ECO:0000313" key="5">
    <source>
        <dbReference type="Proteomes" id="UP000002258"/>
    </source>
</evidence>
<evidence type="ECO:0000256" key="1">
    <source>
        <dbReference type="ARBA" id="ARBA00023002"/>
    </source>
</evidence>
<evidence type="ECO:0000313" key="4">
    <source>
        <dbReference type="EMBL" id="EAZ63573.1"/>
    </source>
</evidence>
<dbReference type="RefSeq" id="XP_001387596.1">
    <property type="nucleotide sequence ID" value="XM_001387559.1"/>
</dbReference>
<dbReference type="PANTHER" id="PTHR10366">
    <property type="entry name" value="NAD DEPENDENT EPIMERASE/DEHYDRATASE"/>
    <property type="match status" value="1"/>
</dbReference>
<dbReference type="Gene3D" id="3.40.50.720">
    <property type="entry name" value="NAD(P)-binding Rossmann-like Domain"/>
    <property type="match status" value="1"/>
</dbReference>
<name>A3GGQ9_PICST</name>
<gene>
    <name evidence="4" type="primary">CAD2</name>
    <name evidence="4" type="ORF">PICST_80185</name>
</gene>
<dbReference type="HOGENOM" id="CLU_007383_9_2_1"/>
<dbReference type="SUPFAM" id="SSF51735">
    <property type="entry name" value="NAD(P)-binding Rossmann-fold domains"/>
    <property type="match status" value="1"/>
</dbReference>
<evidence type="ECO:0000259" key="3">
    <source>
        <dbReference type="Pfam" id="PF01370"/>
    </source>
</evidence>
<dbReference type="AlphaFoldDB" id="A3GGQ9"/>